<dbReference type="Gene3D" id="3.40.50.300">
    <property type="entry name" value="P-loop containing nucleotide triphosphate hydrolases"/>
    <property type="match status" value="1"/>
</dbReference>
<dbReference type="AlphaFoldDB" id="A0A5C6FSP4"/>
<dbReference type="OrthoDB" id="267455at2"/>
<feature type="domain" description="Rad50/SbcC-type AAA" evidence="2">
    <location>
        <begin position="16"/>
        <end position="247"/>
    </location>
</feature>
<dbReference type="InterPro" id="IPR038729">
    <property type="entry name" value="Rad50/SbcC_AAA"/>
</dbReference>
<comment type="caution">
    <text evidence="3">The sequence shown here is derived from an EMBL/GenBank/DDBJ whole genome shotgun (WGS) entry which is preliminary data.</text>
</comment>
<dbReference type="PANTHER" id="PTHR32114:SF2">
    <property type="entry name" value="ABC TRANSPORTER ABCH.3"/>
    <property type="match status" value="1"/>
</dbReference>
<dbReference type="GO" id="GO:0016887">
    <property type="term" value="F:ATP hydrolysis activity"/>
    <property type="evidence" value="ECO:0007669"/>
    <property type="project" value="InterPro"/>
</dbReference>
<dbReference type="GO" id="GO:0006302">
    <property type="term" value="P:double-strand break repair"/>
    <property type="evidence" value="ECO:0007669"/>
    <property type="project" value="InterPro"/>
</dbReference>
<evidence type="ECO:0000313" key="3">
    <source>
        <dbReference type="EMBL" id="TWU65381.1"/>
    </source>
</evidence>
<reference evidence="3 4" key="1">
    <citation type="submission" date="2019-02" db="EMBL/GenBank/DDBJ databases">
        <title>Deep-cultivation of Planctomycetes and their phenomic and genomic characterization uncovers novel biology.</title>
        <authorList>
            <person name="Wiegand S."/>
            <person name="Jogler M."/>
            <person name="Boedeker C."/>
            <person name="Pinto D."/>
            <person name="Vollmers J."/>
            <person name="Rivas-Marin E."/>
            <person name="Kohn T."/>
            <person name="Peeters S.H."/>
            <person name="Heuer A."/>
            <person name="Rast P."/>
            <person name="Oberbeckmann S."/>
            <person name="Bunk B."/>
            <person name="Jeske O."/>
            <person name="Meyerdierks A."/>
            <person name="Storesund J.E."/>
            <person name="Kallscheuer N."/>
            <person name="Luecker S."/>
            <person name="Lage O.M."/>
            <person name="Pohl T."/>
            <person name="Merkel B.J."/>
            <person name="Hornburger P."/>
            <person name="Mueller R.-W."/>
            <person name="Bruemmer F."/>
            <person name="Labrenz M."/>
            <person name="Spormann A.M."/>
            <person name="Op Den Camp H."/>
            <person name="Overmann J."/>
            <person name="Amann R."/>
            <person name="Jetten M.S.M."/>
            <person name="Mascher T."/>
            <person name="Medema M.H."/>
            <person name="Devos D.P."/>
            <person name="Kaster A.-K."/>
            <person name="Ovreas L."/>
            <person name="Rohde M."/>
            <person name="Galperin M.Y."/>
            <person name="Jogler C."/>
        </authorList>
    </citation>
    <scope>NUCLEOTIDE SEQUENCE [LARGE SCALE GENOMIC DNA]</scope>
    <source>
        <strain evidence="3 4">V7</strain>
    </source>
</reference>
<dbReference type="Proteomes" id="UP000316476">
    <property type="component" value="Unassembled WGS sequence"/>
</dbReference>
<dbReference type="EMBL" id="SJPZ01000001">
    <property type="protein sequence ID" value="TWU65381.1"/>
    <property type="molecule type" value="Genomic_DNA"/>
</dbReference>
<accession>A0A5C6FSP4</accession>
<evidence type="ECO:0000256" key="1">
    <source>
        <dbReference type="SAM" id="Coils"/>
    </source>
</evidence>
<dbReference type="Pfam" id="PF13476">
    <property type="entry name" value="AAA_23"/>
    <property type="match status" value="1"/>
</dbReference>
<evidence type="ECO:0000259" key="2">
    <source>
        <dbReference type="Pfam" id="PF13476"/>
    </source>
</evidence>
<organism evidence="3 4">
    <name type="scientific">Crateriforma conspicua</name>
    <dbReference type="NCBI Taxonomy" id="2527996"/>
    <lineage>
        <taxon>Bacteria</taxon>
        <taxon>Pseudomonadati</taxon>
        <taxon>Planctomycetota</taxon>
        <taxon>Planctomycetia</taxon>
        <taxon>Planctomycetales</taxon>
        <taxon>Planctomycetaceae</taxon>
        <taxon>Crateriforma</taxon>
    </lineage>
</organism>
<dbReference type="SUPFAM" id="SSF52540">
    <property type="entry name" value="P-loop containing nucleoside triphosphate hydrolases"/>
    <property type="match status" value="1"/>
</dbReference>
<dbReference type="InterPro" id="IPR027417">
    <property type="entry name" value="P-loop_NTPase"/>
</dbReference>
<sequence length="506" mass="56624">MIDPERSGKTNGMIRKIKLKNFMSHRSTEIELADGLTVLTGPNNCGKSAIVAALQVLASNGRTTHVTRHGAKESSVTVETDDGQNVTWRRRSGVSYTINGKDIGRVGQATPESLHDVLRLAKVSGDNGKAEYDIHFGEQKSPVFLLNESGNRAATFFASSSDAALLIAMQNRHRNRHREVKSEHRRLTQDLTQVDQRLAAYQPLDDLSQRLDAAEAKGNAVQDQAKRIERIQQLLRQLSRTQERCRELISQQSVLQRLDTSPHRAETLASSFNRAQSLRLTLQRMQRAESTRNRAQSVRKALRTLAEPPTVRDVRPITQSIRGILSVTQRRSQCERLDRSLSGLKPPPDMRPAQRCQSMVAELERLQTRCVRLNAVHRSLAALVSPPATIETKPLVRLIATLGRLQTDRRRFAQIVDALNRLDAVPVARDASLLSQTRSRLVAAEAAVAAQKEKLQAAQTLKDAAVKRLESWVQQHPRCETCGQQINVNDLMSTMPQLHQHPDQPH</sequence>
<feature type="coiled-coil region" evidence="1">
    <location>
        <begin position="204"/>
        <end position="251"/>
    </location>
</feature>
<evidence type="ECO:0000313" key="4">
    <source>
        <dbReference type="Proteomes" id="UP000316476"/>
    </source>
</evidence>
<keyword evidence="1" id="KW-0175">Coiled coil</keyword>
<dbReference type="RefSeq" id="WP_146411307.1">
    <property type="nucleotide sequence ID" value="NZ_SJPZ01000001.1"/>
</dbReference>
<gene>
    <name evidence="3" type="ORF">V7x_09280</name>
</gene>
<feature type="coiled-coil region" evidence="1">
    <location>
        <begin position="434"/>
        <end position="461"/>
    </location>
</feature>
<protein>
    <submittedName>
        <fullName evidence="3">Chromosome segregation protein</fullName>
    </submittedName>
</protein>
<proteinExistence type="predicted"/>
<name>A0A5C6FSP4_9PLAN</name>
<dbReference type="PANTHER" id="PTHR32114">
    <property type="entry name" value="ABC TRANSPORTER ABCH.3"/>
    <property type="match status" value="1"/>
</dbReference>